<name>A0ABM8VY14_GIGMA</name>
<dbReference type="Proteomes" id="UP000789901">
    <property type="component" value="Unassembled WGS sequence"/>
</dbReference>
<evidence type="ECO:0000313" key="2">
    <source>
        <dbReference type="EMBL" id="CAG8475433.1"/>
    </source>
</evidence>
<sequence length="219" mass="25382">MPLSSSLLIGNNHVVPNWNDQVADWSGKLWLPFEDLSSLKRSNNGSCKIHNGKRKKVQTTRRAKRTKKAPLTRSIKIQVYPNALQKNLLKQWIGCARLVYNMVVANYMLKILARDEVIQCNNELQSQVNPEYPRYKPNNIKPPLHHEHQRKNNSWPNQEGKVMLDSKLSYNKKLRQWTFIWVYVGHGNIGDNDINHIFHLGLALDDLISRTIKAPAKKM</sequence>
<dbReference type="InterPro" id="IPR021027">
    <property type="entry name" value="Transposase_put_HTH"/>
</dbReference>
<comment type="caution">
    <text evidence="2">The sequence shown here is derived from an EMBL/GenBank/DDBJ whole genome shotgun (WGS) entry which is preliminary data.</text>
</comment>
<evidence type="ECO:0000313" key="3">
    <source>
        <dbReference type="Proteomes" id="UP000789901"/>
    </source>
</evidence>
<dbReference type="Pfam" id="PF12323">
    <property type="entry name" value="HTH_OrfB_IS605"/>
    <property type="match status" value="1"/>
</dbReference>
<protein>
    <submittedName>
        <fullName evidence="2">6887_t:CDS:1</fullName>
    </submittedName>
</protein>
<organism evidence="2 3">
    <name type="scientific">Gigaspora margarita</name>
    <dbReference type="NCBI Taxonomy" id="4874"/>
    <lineage>
        <taxon>Eukaryota</taxon>
        <taxon>Fungi</taxon>
        <taxon>Fungi incertae sedis</taxon>
        <taxon>Mucoromycota</taxon>
        <taxon>Glomeromycotina</taxon>
        <taxon>Glomeromycetes</taxon>
        <taxon>Diversisporales</taxon>
        <taxon>Gigasporaceae</taxon>
        <taxon>Gigaspora</taxon>
    </lineage>
</organism>
<reference evidence="2 3" key="1">
    <citation type="submission" date="2021-06" db="EMBL/GenBank/DDBJ databases">
        <authorList>
            <person name="Kallberg Y."/>
            <person name="Tangrot J."/>
            <person name="Rosling A."/>
        </authorList>
    </citation>
    <scope>NUCLEOTIDE SEQUENCE [LARGE SCALE GENOMIC DNA]</scope>
    <source>
        <strain evidence="2 3">120-4 pot B 10/14</strain>
    </source>
</reference>
<keyword evidence="3" id="KW-1185">Reference proteome</keyword>
<dbReference type="EMBL" id="CAJVQB010000216">
    <property type="protein sequence ID" value="CAG8475433.1"/>
    <property type="molecule type" value="Genomic_DNA"/>
</dbReference>
<feature type="domain" description="Transposase putative helix-turn-helix" evidence="1">
    <location>
        <begin position="72"/>
        <end position="105"/>
    </location>
</feature>
<accession>A0ABM8VY14</accession>
<proteinExistence type="predicted"/>
<gene>
    <name evidence="2" type="ORF">GMARGA_LOCUS979</name>
</gene>
<evidence type="ECO:0000259" key="1">
    <source>
        <dbReference type="Pfam" id="PF12323"/>
    </source>
</evidence>